<gene>
    <name evidence="1" type="ORF">EAH82_11615</name>
</gene>
<evidence type="ECO:0008006" key="3">
    <source>
        <dbReference type="Google" id="ProtNLM"/>
    </source>
</evidence>
<accession>A0A502DRU3</accession>
<protein>
    <recommendedName>
        <fullName evidence="3">Transposase</fullName>
    </recommendedName>
</protein>
<sequence length="63" mass="7007">MPGREHESNEKQTRATYTLGFKQEAVRQVKTGRVASAMAPAPKVSLTNWVRADASANWQHPLT</sequence>
<dbReference type="Proteomes" id="UP000319212">
    <property type="component" value="Unassembled WGS sequence"/>
</dbReference>
<organism evidence="1 2">
    <name type="scientific">Variovorax guangxiensis</name>
    <dbReference type="NCBI Taxonomy" id="1775474"/>
    <lineage>
        <taxon>Bacteria</taxon>
        <taxon>Pseudomonadati</taxon>
        <taxon>Pseudomonadota</taxon>
        <taxon>Betaproteobacteria</taxon>
        <taxon>Burkholderiales</taxon>
        <taxon>Comamonadaceae</taxon>
        <taxon>Variovorax</taxon>
    </lineage>
</organism>
<evidence type="ECO:0000313" key="1">
    <source>
        <dbReference type="EMBL" id="TPG27430.1"/>
    </source>
</evidence>
<comment type="caution">
    <text evidence="1">The sequence shown here is derived from an EMBL/GenBank/DDBJ whole genome shotgun (WGS) entry which is preliminary data.</text>
</comment>
<evidence type="ECO:0000313" key="2">
    <source>
        <dbReference type="Proteomes" id="UP000319212"/>
    </source>
</evidence>
<dbReference type="AlphaFoldDB" id="A0A502DRU3"/>
<dbReference type="EMBL" id="RCZI01000003">
    <property type="protein sequence ID" value="TPG27430.1"/>
    <property type="molecule type" value="Genomic_DNA"/>
</dbReference>
<proteinExistence type="predicted"/>
<reference evidence="1 2" key="1">
    <citation type="journal article" date="2019" name="Environ. Microbiol.">
        <title>Species interactions and distinct microbial communities in high Arctic permafrost affected cryosols are associated with the CH4 and CO2 gas fluxes.</title>
        <authorList>
            <person name="Altshuler I."/>
            <person name="Hamel J."/>
            <person name="Turney S."/>
            <person name="Magnuson E."/>
            <person name="Levesque R."/>
            <person name="Greer C."/>
            <person name="Whyte L.G."/>
        </authorList>
    </citation>
    <scope>NUCLEOTIDE SEQUENCE [LARGE SCALE GENOMIC DNA]</scope>
    <source>
        <strain evidence="1 2">S06.C</strain>
    </source>
</reference>
<name>A0A502DRU3_9BURK</name>